<dbReference type="PANTHER" id="PTHR37984:SF13">
    <property type="entry name" value="RIBONUCLEASE H"/>
    <property type="match status" value="1"/>
</dbReference>
<evidence type="ECO:0000313" key="4">
    <source>
        <dbReference type="Proteomes" id="UP000225706"/>
    </source>
</evidence>
<evidence type="ECO:0000259" key="2">
    <source>
        <dbReference type="Pfam" id="PF00078"/>
    </source>
</evidence>
<dbReference type="PANTHER" id="PTHR37984">
    <property type="entry name" value="PROTEIN CBG26694"/>
    <property type="match status" value="1"/>
</dbReference>
<dbReference type="Pfam" id="PF00078">
    <property type="entry name" value="RVT_1"/>
    <property type="match status" value="1"/>
</dbReference>
<sequence length="307" mass="35195">MDKLEAPWKDDERLHESLENHFRLFVEGIENSWDCQEPGTYFCKVIYEGCEATSSVVNVVRSPYYAPCISISDIENPEAYLTVLVQWHCDCDVLWDEKEEEIKIQFSRTGKLPYGVKSSPKIFQAKMDQILQGFEKCICKQDDILIGGDDWQENLKILAKVLDRLHKYNLHLKLPKCEFLKPELVYLGLRISAEGLQPVEEKISAVKSAPAPQNTVERSIRLLKGRWRKLQHLDHLNLKLIVPLIIGACVLHNVCLIHDDFDEGYMLDNEDDGDNDGGNDNGIAGRNDRLAQQKRNNLKAVTYANRI</sequence>
<feature type="domain" description="Reverse transcriptase" evidence="2">
    <location>
        <begin position="106"/>
        <end position="191"/>
    </location>
</feature>
<gene>
    <name evidence="3" type="primary">pol</name>
    <name evidence="3" type="ORF">AWC38_SpisGene5752</name>
</gene>
<evidence type="ECO:0000256" key="1">
    <source>
        <dbReference type="SAM" id="MobiDB-lite"/>
    </source>
</evidence>
<proteinExistence type="predicted"/>
<dbReference type="Proteomes" id="UP000225706">
    <property type="component" value="Unassembled WGS sequence"/>
</dbReference>
<dbReference type="AlphaFoldDB" id="A0A2B4SK62"/>
<dbReference type="EMBL" id="LSMT01000065">
    <property type="protein sequence ID" value="PFX29489.1"/>
    <property type="molecule type" value="Genomic_DNA"/>
</dbReference>
<organism evidence="3 4">
    <name type="scientific">Stylophora pistillata</name>
    <name type="common">Smooth cauliflower coral</name>
    <dbReference type="NCBI Taxonomy" id="50429"/>
    <lineage>
        <taxon>Eukaryota</taxon>
        <taxon>Metazoa</taxon>
        <taxon>Cnidaria</taxon>
        <taxon>Anthozoa</taxon>
        <taxon>Hexacorallia</taxon>
        <taxon>Scleractinia</taxon>
        <taxon>Astrocoeniina</taxon>
        <taxon>Pocilloporidae</taxon>
        <taxon>Stylophora</taxon>
    </lineage>
</organism>
<dbReference type="InterPro" id="IPR043128">
    <property type="entry name" value="Rev_trsase/Diguanyl_cyclase"/>
</dbReference>
<evidence type="ECO:0000313" key="3">
    <source>
        <dbReference type="EMBL" id="PFX29489.1"/>
    </source>
</evidence>
<dbReference type="OrthoDB" id="5989969at2759"/>
<dbReference type="STRING" id="50429.A0A2B4SK62"/>
<dbReference type="SUPFAM" id="SSF56672">
    <property type="entry name" value="DNA/RNA polymerases"/>
    <property type="match status" value="1"/>
</dbReference>
<dbReference type="InterPro" id="IPR050951">
    <property type="entry name" value="Retrovirus_Pol_polyprotein"/>
</dbReference>
<dbReference type="Gene3D" id="3.30.70.270">
    <property type="match status" value="1"/>
</dbReference>
<dbReference type="InterPro" id="IPR000477">
    <property type="entry name" value="RT_dom"/>
</dbReference>
<protein>
    <submittedName>
        <fullName evidence="3">Retrovirus-related Pol polyprotein from transposon 17.6</fullName>
    </submittedName>
</protein>
<name>A0A2B4SK62_STYPI</name>
<comment type="caution">
    <text evidence="3">The sequence shown here is derived from an EMBL/GenBank/DDBJ whole genome shotgun (WGS) entry which is preliminary data.</text>
</comment>
<feature type="region of interest" description="Disordered" evidence="1">
    <location>
        <begin position="269"/>
        <end position="288"/>
    </location>
</feature>
<accession>A0A2B4SK62</accession>
<keyword evidence="4" id="KW-1185">Reference proteome</keyword>
<reference evidence="4" key="1">
    <citation type="journal article" date="2017" name="bioRxiv">
        <title>Comparative analysis of the genomes of Stylophora pistillata and Acropora digitifera provides evidence for extensive differences between species of corals.</title>
        <authorList>
            <person name="Voolstra C.R."/>
            <person name="Li Y."/>
            <person name="Liew Y.J."/>
            <person name="Baumgarten S."/>
            <person name="Zoccola D."/>
            <person name="Flot J.-F."/>
            <person name="Tambutte S."/>
            <person name="Allemand D."/>
            <person name="Aranda M."/>
        </authorList>
    </citation>
    <scope>NUCLEOTIDE SEQUENCE [LARGE SCALE GENOMIC DNA]</scope>
</reference>
<dbReference type="InterPro" id="IPR043502">
    <property type="entry name" value="DNA/RNA_pol_sf"/>
</dbReference>